<reference evidence="4" key="1">
    <citation type="submission" date="2009-01" db="EMBL/GenBank/DDBJ databases">
        <title>Complete sequence of plasmid2 Cyanothece sp. PCC 7425.</title>
        <authorList>
            <consortium name="US DOE Joint Genome Institute"/>
            <person name="Lucas S."/>
            <person name="Copeland A."/>
            <person name="Lapidus A."/>
            <person name="Glavina del Rio T."/>
            <person name="Dalin E."/>
            <person name="Tice H."/>
            <person name="Bruce D."/>
            <person name="Goodwin L."/>
            <person name="Pitluck S."/>
            <person name="Sims D."/>
            <person name="Meineke L."/>
            <person name="Brettin T."/>
            <person name="Detter J.C."/>
            <person name="Han C."/>
            <person name="Larimer F."/>
            <person name="Land M."/>
            <person name="Hauser L."/>
            <person name="Kyrpides N."/>
            <person name="Ovchinnikova G."/>
            <person name="Liberton M."/>
            <person name="Stoeckel J."/>
            <person name="Banerjee A."/>
            <person name="Singh A."/>
            <person name="Page L."/>
            <person name="Sato H."/>
            <person name="Zhao L."/>
            <person name="Sherman L."/>
            <person name="Pakrasi H."/>
            <person name="Richardson P."/>
        </authorList>
    </citation>
    <scope>NUCLEOTIDE SEQUENCE</scope>
    <source>
        <strain evidence="4">PCC 7425</strain>
        <plasmid evidence="4">pP742502</plasmid>
    </source>
</reference>
<proteinExistence type="predicted"/>
<evidence type="ECO:0000259" key="3">
    <source>
        <dbReference type="Pfam" id="PF03787"/>
    </source>
</evidence>
<dbReference type="OrthoDB" id="5362408at2"/>
<dbReference type="PANTHER" id="PTHR35579:SF3">
    <property type="entry name" value="CRISPR SYSTEM CMS ENDORIBONUCLEASE CSM3"/>
    <property type="match status" value="1"/>
</dbReference>
<dbReference type="Pfam" id="PF03787">
    <property type="entry name" value="RAMPs"/>
    <property type="match status" value="1"/>
</dbReference>
<gene>
    <name evidence="4" type="ordered locus">Cyan7425_0158</name>
</gene>
<dbReference type="InterPro" id="IPR005537">
    <property type="entry name" value="RAMP_III_fam"/>
</dbReference>
<feature type="compositionally biased region" description="Basic residues" evidence="2">
    <location>
        <begin position="1"/>
        <end position="11"/>
    </location>
</feature>
<evidence type="ECO:0000256" key="2">
    <source>
        <dbReference type="SAM" id="MobiDB-lite"/>
    </source>
</evidence>
<organism evidence="4">
    <name type="scientific">Cyanothece sp. (strain PCC 7425 / ATCC 29141)</name>
    <dbReference type="NCBI Taxonomy" id="395961"/>
    <lineage>
        <taxon>Bacteria</taxon>
        <taxon>Bacillati</taxon>
        <taxon>Cyanobacteriota</taxon>
        <taxon>Cyanophyceae</taxon>
        <taxon>Gomontiellales</taxon>
        <taxon>Cyanothecaceae</taxon>
        <taxon>Cyanothece</taxon>
    </lineage>
</organism>
<keyword evidence="4" id="KW-0614">Plasmid</keyword>
<sequence length="390" mass="43642">MTEKPKLKKKPQPVNQPSESHSSMDNDSRKPYKLISFPKDTSGNILLPHREKPAGLDQYKPKYFTGSISLRLNVKTATAVASGLTVLKSDLLENPQGVPLVKPSVERNGRLIIPGSSLKGTVRSIYEAITRSCICKVTNNFRIDNRRISIKLPSADHEECKPEKRDIQTRQAKVCPACQIFGAMNWQGIVRFADAQCDQEGFEVEFAPSLYKPNLEREGYYSNFSSKVVGGRKFFYNFIGSVDQGEKGIDTQRAVVGYTFSTHLNFMNLTKEQLGALFISLGKNSSFNFALKVGAGKPIGMGSMTVDILDIELWSQDKNNLLNSTRNIRDRYLSYSLPESNSLTGDALNQFMDQAMQAAKNTQLVQQQQLQEIAEVLKYPTERTAPEGMY</sequence>
<dbReference type="InterPro" id="IPR052216">
    <property type="entry name" value="CRISPR_Csm3_endoribonuclease"/>
</dbReference>
<keyword evidence="1" id="KW-0051">Antiviral defense</keyword>
<dbReference type="eggNOG" id="COG1337">
    <property type="taxonomic scope" value="Bacteria"/>
</dbReference>
<dbReference type="EMBL" id="CP001346">
    <property type="protein sequence ID" value="ACL47854.1"/>
    <property type="molecule type" value="Genomic_DNA"/>
</dbReference>
<dbReference type="GO" id="GO:0051607">
    <property type="term" value="P:defense response to virus"/>
    <property type="evidence" value="ECO:0007669"/>
    <property type="project" value="UniProtKB-KW"/>
</dbReference>
<name>B8HZK6_CYAP4</name>
<geneLocation type="plasmid" evidence="4">
    <name>pP742502</name>
</geneLocation>
<dbReference type="AlphaFoldDB" id="B8HZK6"/>
<evidence type="ECO:0000313" key="4">
    <source>
        <dbReference type="EMBL" id="ACL47854.1"/>
    </source>
</evidence>
<dbReference type="PANTHER" id="PTHR35579">
    <property type="entry name" value="CRISPR SYSTEM CMS ENDORIBONUCLEASE CSM3"/>
    <property type="match status" value="1"/>
</dbReference>
<feature type="domain" description="CRISPR type III-associated protein" evidence="3">
    <location>
        <begin position="105"/>
        <end position="304"/>
    </location>
</feature>
<feature type="region of interest" description="Disordered" evidence="2">
    <location>
        <begin position="1"/>
        <end position="32"/>
    </location>
</feature>
<protein>
    <recommendedName>
        <fullName evidence="3">CRISPR type III-associated protein domain-containing protein</fullName>
    </recommendedName>
</protein>
<dbReference type="KEGG" id="cyn:Cyan7425_0158"/>
<dbReference type="HOGENOM" id="CLU_069100_0_0_3"/>
<accession>B8HZK6</accession>
<evidence type="ECO:0000256" key="1">
    <source>
        <dbReference type="ARBA" id="ARBA00023118"/>
    </source>
</evidence>